<dbReference type="FunFam" id="2.40.10.10:FF:000005">
    <property type="entry name" value="Serine protease 37"/>
    <property type="match status" value="1"/>
</dbReference>
<dbReference type="Pfam" id="PF00089">
    <property type="entry name" value="Trypsin"/>
    <property type="match status" value="2"/>
</dbReference>
<sequence>MKFLLICALLGAAAAFPVDDDDKIVGGYTCTKNALPYQVSLNVGYHFCGGSLINSQWVVSAAHCYQSRINVRLGEHNIASNEGTEQFIDSVKVIRHPNYSSRNLDNDIMLIKLSKAATLNSYVKAVALPSGCAAAGTQCLISGWGNLSGSGSNYPNALQCLNAPILTTSQCTSSYPGQITNNMFCAGFLEGGKDSCQLGEFWGKVGGVISNIFQVNLEVRAPLVIFGCRHDILATAFPVDDDDKIVGGYTCTKNALPYQVSLNVGYHFCGGSLINSQWVVSAAHCYQSRINVRLGEHNIASNEGTEQFIDSVKVIRHPNYSSRNLDNDIMLIKLSKAATLNSYVKAVALPSGCAAAGTQCLISGWGNLSGSGSNYPNALQCLNAPILTTSQCTSSYPGQITNNMFCAGFLEGGKDSCQGDSGGPVVCNGQLQGVVSWGIGCAQRNYPGVYTKVCNYVSWIQNTVASN</sequence>
<dbReference type="PANTHER" id="PTHR24264:SF15">
    <property type="entry name" value="RIKEN CDNA 2210010C04 GENE"/>
    <property type="match status" value="1"/>
</dbReference>
<keyword evidence="4 7" id="KW-0378">Hydrolase</keyword>
<dbReference type="CDD" id="cd00190">
    <property type="entry name" value="Tryp_SPc"/>
    <property type="match status" value="2"/>
</dbReference>
<dbReference type="EMBL" id="JANPWB010000011">
    <property type="protein sequence ID" value="KAJ1121866.1"/>
    <property type="molecule type" value="Genomic_DNA"/>
</dbReference>
<name>A0AAV7P0P2_PLEWA</name>
<dbReference type="InterPro" id="IPR043504">
    <property type="entry name" value="Peptidase_S1_PA_chymotrypsin"/>
</dbReference>
<protein>
    <recommendedName>
        <fullName evidence="9">Peptidase S1 domain-containing protein</fullName>
    </recommendedName>
</protein>
<dbReference type="PANTHER" id="PTHR24264">
    <property type="entry name" value="TRYPSIN-RELATED"/>
    <property type="match status" value="1"/>
</dbReference>
<feature type="domain" description="Peptidase S1" evidence="9">
    <location>
        <begin position="245"/>
        <end position="465"/>
    </location>
</feature>
<keyword evidence="2" id="KW-0964">Secreted</keyword>
<dbReference type="AlphaFoldDB" id="A0AAV7P0P2"/>
<keyword evidence="11" id="KW-1185">Reference proteome</keyword>
<dbReference type="SUPFAM" id="SSF50494">
    <property type="entry name" value="Trypsin-like serine proteases"/>
    <property type="match status" value="2"/>
</dbReference>
<dbReference type="InterPro" id="IPR050127">
    <property type="entry name" value="Serine_Proteases_S1"/>
</dbReference>
<dbReference type="InterPro" id="IPR018114">
    <property type="entry name" value="TRYPSIN_HIS"/>
</dbReference>
<comment type="caution">
    <text evidence="10">The sequence shown here is derived from an EMBL/GenBank/DDBJ whole genome shotgun (WGS) entry which is preliminary data.</text>
</comment>
<feature type="domain" description="Peptidase S1" evidence="9">
    <location>
        <begin position="24"/>
        <end position="228"/>
    </location>
</feature>
<dbReference type="GO" id="GO:0004252">
    <property type="term" value="F:serine-type endopeptidase activity"/>
    <property type="evidence" value="ECO:0007669"/>
    <property type="project" value="InterPro"/>
</dbReference>
<dbReference type="SMART" id="SM00020">
    <property type="entry name" value="Tryp_SPc"/>
    <property type="match status" value="2"/>
</dbReference>
<reference evidence="10" key="1">
    <citation type="journal article" date="2022" name="bioRxiv">
        <title>Sequencing and chromosome-scale assembly of the giantPleurodeles waltlgenome.</title>
        <authorList>
            <person name="Brown T."/>
            <person name="Elewa A."/>
            <person name="Iarovenko S."/>
            <person name="Subramanian E."/>
            <person name="Araus A.J."/>
            <person name="Petzold A."/>
            <person name="Susuki M."/>
            <person name="Suzuki K.-i.T."/>
            <person name="Hayashi T."/>
            <person name="Toyoda A."/>
            <person name="Oliveira C."/>
            <person name="Osipova E."/>
            <person name="Leigh N.D."/>
            <person name="Simon A."/>
            <person name="Yun M.H."/>
        </authorList>
    </citation>
    <scope>NUCLEOTIDE SEQUENCE</scope>
    <source>
        <strain evidence="10">20211129_DDA</strain>
        <tissue evidence="10">Liver</tissue>
    </source>
</reference>
<evidence type="ECO:0000256" key="6">
    <source>
        <dbReference type="ARBA" id="ARBA00023157"/>
    </source>
</evidence>
<evidence type="ECO:0000313" key="11">
    <source>
        <dbReference type="Proteomes" id="UP001066276"/>
    </source>
</evidence>
<dbReference type="Proteomes" id="UP001066276">
    <property type="component" value="Chromosome 7"/>
</dbReference>
<dbReference type="InterPro" id="IPR009003">
    <property type="entry name" value="Peptidase_S1_PA"/>
</dbReference>
<dbReference type="InterPro" id="IPR033116">
    <property type="entry name" value="TRYPSIN_SER"/>
</dbReference>
<comment type="subcellular location">
    <subcellularLocation>
        <location evidence="1">Secreted</location>
    </subcellularLocation>
</comment>
<evidence type="ECO:0000256" key="1">
    <source>
        <dbReference type="ARBA" id="ARBA00004613"/>
    </source>
</evidence>
<dbReference type="InterPro" id="IPR001254">
    <property type="entry name" value="Trypsin_dom"/>
</dbReference>
<dbReference type="Gene3D" id="2.40.10.10">
    <property type="entry name" value="Trypsin-like serine proteases"/>
    <property type="match status" value="5"/>
</dbReference>
<evidence type="ECO:0000256" key="8">
    <source>
        <dbReference type="SAM" id="SignalP"/>
    </source>
</evidence>
<evidence type="ECO:0000313" key="10">
    <source>
        <dbReference type="EMBL" id="KAJ1121866.1"/>
    </source>
</evidence>
<dbReference type="FunFam" id="2.40.10.10:FF:000166">
    <property type="entry name" value="Trypsin"/>
    <property type="match status" value="1"/>
</dbReference>
<feature type="signal peptide" evidence="8">
    <location>
        <begin position="1"/>
        <end position="15"/>
    </location>
</feature>
<keyword evidence="3 7" id="KW-0645">Protease</keyword>
<dbReference type="GO" id="GO:0005615">
    <property type="term" value="C:extracellular space"/>
    <property type="evidence" value="ECO:0007669"/>
    <property type="project" value="TreeGrafter"/>
</dbReference>
<dbReference type="InterPro" id="IPR001314">
    <property type="entry name" value="Peptidase_S1A"/>
</dbReference>
<dbReference type="PROSITE" id="PS00135">
    <property type="entry name" value="TRYPSIN_SER"/>
    <property type="match status" value="1"/>
</dbReference>
<keyword evidence="5 7" id="KW-0720">Serine protease</keyword>
<proteinExistence type="predicted"/>
<dbReference type="PROSITE" id="PS00134">
    <property type="entry name" value="TRYPSIN_HIS"/>
    <property type="match status" value="1"/>
</dbReference>
<dbReference type="PROSITE" id="PS50240">
    <property type="entry name" value="TRYPSIN_DOM"/>
    <property type="match status" value="2"/>
</dbReference>
<keyword evidence="6" id="KW-1015">Disulfide bond</keyword>
<accession>A0AAV7P0P2</accession>
<evidence type="ECO:0000256" key="4">
    <source>
        <dbReference type="ARBA" id="ARBA00022801"/>
    </source>
</evidence>
<dbReference type="GO" id="GO:0006508">
    <property type="term" value="P:proteolysis"/>
    <property type="evidence" value="ECO:0007669"/>
    <property type="project" value="UniProtKB-KW"/>
</dbReference>
<evidence type="ECO:0000259" key="9">
    <source>
        <dbReference type="PROSITE" id="PS50240"/>
    </source>
</evidence>
<organism evidence="10 11">
    <name type="scientific">Pleurodeles waltl</name>
    <name type="common">Iberian ribbed newt</name>
    <dbReference type="NCBI Taxonomy" id="8319"/>
    <lineage>
        <taxon>Eukaryota</taxon>
        <taxon>Metazoa</taxon>
        <taxon>Chordata</taxon>
        <taxon>Craniata</taxon>
        <taxon>Vertebrata</taxon>
        <taxon>Euteleostomi</taxon>
        <taxon>Amphibia</taxon>
        <taxon>Batrachia</taxon>
        <taxon>Caudata</taxon>
        <taxon>Salamandroidea</taxon>
        <taxon>Salamandridae</taxon>
        <taxon>Pleurodelinae</taxon>
        <taxon>Pleurodeles</taxon>
    </lineage>
</organism>
<evidence type="ECO:0000256" key="5">
    <source>
        <dbReference type="ARBA" id="ARBA00022825"/>
    </source>
</evidence>
<dbReference type="PRINTS" id="PR00722">
    <property type="entry name" value="CHYMOTRYPSIN"/>
</dbReference>
<evidence type="ECO:0000256" key="7">
    <source>
        <dbReference type="RuleBase" id="RU363034"/>
    </source>
</evidence>
<evidence type="ECO:0000256" key="3">
    <source>
        <dbReference type="ARBA" id="ARBA00022670"/>
    </source>
</evidence>
<gene>
    <name evidence="10" type="ORF">NDU88_000379</name>
</gene>
<feature type="chain" id="PRO_5043384004" description="Peptidase S1 domain-containing protein" evidence="8">
    <location>
        <begin position="16"/>
        <end position="467"/>
    </location>
</feature>
<evidence type="ECO:0000256" key="2">
    <source>
        <dbReference type="ARBA" id="ARBA00022525"/>
    </source>
</evidence>
<keyword evidence="8" id="KW-0732">Signal</keyword>